<feature type="non-terminal residue" evidence="3">
    <location>
        <position position="187"/>
    </location>
</feature>
<feature type="domain" description="Lin1244/Lin1753-like N-terminal" evidence="2">
    <location>
        <begin position="14"/>
        <end position="51"/>
    </location>
</feature>
<feature type="compositionally biased region" description="Basic and acidic residues" evidence="1">
    <location>
        <begin position="80"/>
        <end position="104"/>
    </location>
</feature>
<feature type="region of interest" description="Disordered" evidence="1">
    <location>
        <begin position="79"/>
        <end position="187"/>
    </location>
</feature>
<feature type="non-terminal residue" evidence="3">
    <location>
        <position position="1"/>
    </location>
</feature>
<reference evidence="3 4" key="1">
    <citation type="submission" date="2018-08" db="EMBL/GenBank/DDBJ databases">
        <title>A genome reference for cultivated species of the human gut microbiota.</title>
        <authorList>
            <person name="Zou Y."/>
            <person name="Xue W."/>
            <person name="Luo G."/>
        </authorList>
    </citation>
    <scope>NUCLEOTIDE SEQUENCE [LARGE SCALE GENOMIC DNA]</scope>
    <source>
        <strain evidence="3 4">AM31-16AC</strain>
    </source>
</reference>
<dbReference type="PANTHER" id="PTHR39196">
    <property type="entry name" value="PRIMOSOME, DNAD SUBUNIT"/>
    <property type="match status" value="1"/>
</dbReference>
<dbReference type="RefSeq" id="WP_122265256.1">
    <property type="nucleotide sequence ID" value="NZ_QSJD01000079.1"/>
</dbReference>
<evidence type="ECO:0000313" key="3">
    <source>
        <dbReference type="EMBL" id="RHD39422.1"/>
    </source>
</evidence>
<sequence length="187" mass="20543">RADRLFYEDLSAGLYEKSADDVERIVRLAVEYGLFDAALFERSCILTSVEIQRQYLFSTRRRSISHLEVGYCLLADDEPADNKDDAKGTPAVKSEKQGHGEGITRGDNVTFIPENVTSGTHSIAQNSTSEHSVAQQSKAQPHFNSPLETAGEKAEGKKIGKEEISSGSSCGWDVSGSGKRKKWTQET</sequence>
<accession>A0A414F163</accession>
<evidence type="ECO:0000313" key="4">
    <source>
        <dbReference type="Proteomes" id="UP000284689"/>
    </source>
</evidence>
<name>A0A414F163_9BACE</name>
<gene>
    <name evidence="3" type="ORF">DW794_22440</name>
</gene>
<evidence type="ECO:0000259" key="2">
    <source>
        <dbReference type="Pfam" id="PF14297"/>
    </source>
</evidence>
<feature type="compositionally biased region" description="Basic and acidic residues" evidence="1">
    <location>
        <begin position="150"/>
        <end position="164"/>
    </location>
</feature>
<protein>
    <submittedName>
        <fullName evidence="3">DUF4373 domain-containing protein</fullName>
    </submittedName>
</protein>
<dbReference type="EMBL" id="QSJD01000079">
    <property type="protein sequence ID" value="RHD39422.1"/>
    <property type="molecule type" value="Genomic_DNA"/>
</dbReference>
<proteinExistence type="predicted"/>
<dbReference type="Proteomes" id="UP000284689">
    <property type="component" value="Unassembled WGS sequence"/>
</dbReference>
<dbReference type="AlphaFoldDB" id="A0A414F163"/>
<comment type="caution">
    <text evidence="3">The sequence shown here is derived from an EMBL/GenBank/DDBJ whole genome shotgun (WGS) entry which is preliminary data.</text>
</comment>
<dbReference type="PANTHER" id="PTHR39196:SF1">
    <property type="entry name" value="PRIMOSOME, DNAD SUBUNIT"/>
    <property type="match status" value="1"/>
</dbReference>
<evidence type="ECO:0000256" key="1">
    <source>
        <dbReference type="SAM" id="MobiDB-lite"/>
    </source>
</evidence>
<feature type="compositionally biased region" description="Polar residues" evidence="1">
    <location>
        <begin position="115"/>
        <end position="147"/>
    </location>
</feature>
<dbReference type="Pfam" id="PF14297">
    <property type="entry name" value="Lin1244_N"/>
    <property type="match status" value="1"/>
</dbReference>
<feature type="compositionally biased region" description="Basic residues" evidence="1">
    <location>
        <begin position="178"/>
        <end position="187"/>
    </location>
</feature>
<organism evidence="3 4">
    <name type="scientific">Bacteroides caccae</name>
    <dbReference type="NCBI Taxonomy" id="47678"/>
    <lineage>
        <taxon>Bacteria</taxon>
        <taxon>Pseudomonadati</taxon>
        <taxon>Bacteroidota</taxon>
        <taxon>Bacteroidia</taxon>
        <taxon>Bacteroidales</taxon>
        <taxon>Bacteroidaceae</taxon>
        <taxon>Bacteroides</taxon>
    </lineage>
</organism>
<dbReference type="InterPro" id="IPR025400">
    <property type="entry name" value="Lin1244/Lin1753-like_N"/>
</dbReference>